<dbReference type="EMBL" id="CAFABK010000067">
    <property type="protein sequence ID" value="CAB4833692.1"/>
    <property type="molecule type" value="Genomic_DNA"/>
</dbReference>
<dbReference type="CDD" id="cd00761">
    <property type="entry name" value="Glyco_tranf_GTA_type"/>
    <property type="match status" value="1"/>
</dbReference>
<evidence type="ECO:0000313" key="1">
    <source>
        <dbReference type="EMBL" id="CAB4833692.1"/>
    </source>
</evidence>
<protein>
    <submittedName>
        <fullName evidence="1">Unannotated protein</fullName>
    </submittedName>
</protein>
<dbReference type="AlphaFoldDB" id="A0A6J7ALE3"/>
<dbReference type="Gene3D" id="3.90.550.10">
    <property type="entry name" value="Spore Coat Polysaccharide Biosynthesis Protein SpsA, Chain A"/>
    <property type="match status" value="1"/>
</dbReference>
<gene>
    <name evidence="1" type="ORF">UFOPK3204_01302</name>
</gene>
<dbReference type="SUPFAM" id="SSF53448">
    <property type="entry name" value="Nucleotide-diphospho-sugar transferases"/>
    <property type="match status" value="1"/>
</dbReference>
<name>A0A6J7ALE3_9ZZZZ</name>
<sequence>MGIPGVRIRARANQWRVEAASIEQLQRLCVTSVGAAEVTNLEIRIAKWSPPKGWIGVPTSPGLVTYLVEPRGAGAQVTLTWHEPIDIALALAAALRCLRPTHELGVGSMLTLAPGLPAAAGALAASTRDVLLPERSIHGHLRRCDTLVVPTPDSMLEVERAVTVVIAGETWIVDGAAHLIVVDPSVHNPIGRRSIGATEVIAASVAGGVLGLRGSTLKLEVARDLRSSDVEALRSVGVVIAEADLGPRWTNQLHACGLVIKSSSAIDDSTKNSLDDPLEAQVLSVKARHDALRSSTPAAALGRWPSVSAVLLTNRETYLTHAMQQIAKMDYPNLQVLVGLHGLELTSARIAELMDLAGRELEFISIVGNLSFGAAMQVASQRADGELITKMDDDDYYGANHIWDLVLARMYSGAQVVGKALDWIYLEGEDTTVFRPTYAAEKYSFFVAGGTILISRADLDGVGGWRPVAKSIDRALLECVKQAGGLIYRTHGLGYMYVRHLAPHTASVSSEHFLTKTEQKWPGLLRHQIFGTAP</sequence>
<reference evidence="1" key="1">
    <citation type="submission" date="2020-05" db="EMBL/GenBank/DDBJ databases">
        <authorList>
            <person name="Chiriac C."/>
            <person name="Salcher M."/>
            <person name="Ghai R."/>
            <person name="Kavagutti S V."/>
        </authorList>
    </citation>
    <scope>NUCLEOTIDE SEQUENCE</scope>
</reference>
<dbReference type="InterPro" id="IPR029044">
    <property type="entry name" value="Nucleotide-diphossugar_trans"/>
</dbReference>
<accession>A0A6J7ALE3</accession>
<proteinExistence type="predicted"/>
<organism evidence="1">
    <name type="scientific">freshwater metagenome</name>
    <dbReference type="NCBI Taxonomy" id="449393"/>
    <lineage>
        <taxon>unclassified sequences</taxon>
        <taxon>metagenomes</taxon>
        <taxon>ecological metagenomes</taxon>
    </lineage>
</organism>